<proteinExistence type="predicted"/>
<feature type="domain" description="PPM-type phosphatase" evidence="1">
    <location>
        <begin position="1"/>
        <end position="98"/>
    </location>
</feature>
<name>A0A059CGS5_EUCGR</name>
<dbReference type="CDD" id="cd00143">
    <property type="entry name" value="PP2Cc"/>
    <property type="match status" value="1"/>
</dbReference>
<dbReference type="GO" id="GO:1902531">
    <property type="term" value="P:regulation of intracellular signal transduction"/>
    <property type="evidence" value="ECO:0000318"/>
    <property type="project" value="GO_Central"/>
</dbReference>
<dbReference type="InParanoid" id="A0A059CGS5"/>
<dbReference type="InterPro" id="IPR036457">
    <property type="entry name" value="PPM-type-like_dom_sf"/>
</dbReference>
<dbReference type="SUPFAM" id="SSF81606">
    <property type="entry name" value="PP2C-like"/>
    <property type="match status" value="1"/>
</dbReference>
<dbReference type="GO" id="GO:0004722">
    <property type="term" value="F:protein serine/threonine phosphatase activity"/>
    <property type="evidence" value="ECO:0000318"/>
    <property type="project" value="GO_Central"/>
</dbReference>
<dbReference type="PANTHER" id="PTHR47992">
    <property type="entry name" value="PROTEIN PHOSPHATASE"/>
    <property type="match status" value="1"/>
</dbReference>
<organism evidence="2">
    <name type="scientific">Eucalyptus grandis</name>
    <name type="common">Flooded gum</name>
    <dbReference type="NCBI Taxonomy" id="71139"/>
    <lineage>
        <taxon>Eukaryota</taxon>
        <taxon>Viridiplantae</taxon>
        <taxon>Streptophyta</taxon>
        <taxon>Embryophyta</taxon>
        <taxon>Tracheophyta</taxon>
        <taxon>Spermatophyta</taxon>
        <taxon>Magnoliopsida</taxon>
        <taxon>eudicotyledons</taxon>
        <taxon>Gunneridae</taxon>
        <taxon>Pentapetalae</taxon>
        <taxon>rosids</taxon>
        <taxon>malvids</taxon>
        <taxon>Myrtales</taxon>
        <taxon>Myrtaceae</taxon>
        <taxon>Myrtoideae</taxon>
        <taxon>Eucalypteae</taxon>
        <taxon>Eucalyptus</taxon>
    </lineage>
</organism>
<dbReference type="eggNOG" id="KOG0698">
    <property type="taxonomic scope" value="Eukaryota"/>
</dbReference>
<dbReference type="Pfam" id="PF00481">
    <property type="entry name" value="PP2C"/>
    <property type="match status" value="1"/>
</dbReference>
<evidence type="ECO:0000259" key="1">
    <source>
        <dbReference type="PROSITE" id="PS51746"/>
    </source>
</evidence>
<reference evidence="2" key="1">
    <citation type="submission" date="2013-07" db="EMBL/GenBank/DDBJ databases">
        <title>The genome of Eucalyptus grandis.</title>
        <authorList>
            <person name="Schmutz J."/>
            <person name="Hayes R."/>
            <person name="Myburg A."/>
            <person name="Tuskan G."/>
            <person name="Grattapaglia D."/>
            <person name="Rokhsar D.S."/>
        </authorList>
    </citation>
    <scope>NUCLEOTIDE SEQUENCE</scope>
    <source>
        <tissue evidence="2">Leaf extractions</tissue>
    </source>
</reference>
<dbReference type="InterPro" id="IPR015655">
    <property type="entry name" value="PP2C"/>
</dbReference>
<protein>
    <recommendedName>
        <fullName evidence="1">PPM-type phosphatase domain-containing protein</fullName>
    </recommendedName>
</protein>
<sequence>MEASFGKLDEVGGKEVDASIRTAGSTAVVAVVGKEEVVVANCGDSSIGDYYLKQYVMAEPEVTVGKRTKLDDFLVIASNGLWDALSNEVACQVVRRCL</sequence>
<gene>
    <name evidence="2" type="ORF">EUGRSUZ_D01901</name>
</gene>
<dbReference type="AlphaFoldDB" id="A0A059CGS5"/>
<dbReference type="InterPro" id="IPR001932">
    <property type="entry name" value="PPM-type_phosphatase-like_dom"/>
</dbReference>
<dbReference type="PROSITE" id="PS51746">
    <property type="entry name" value="PPM_2"/>
    <property type="match status" value="1"/>
</dbReference>
<accession>A0A059CGS5</accession>
<dbReference type="EMBL" id="KK198756">
    <property type="protein sequence ID" value="KCW77587.1"/>
    <property type="molecule type" value="Genomic_DNA"/>
</dbReference>
<evidence type="ECO:0000313" key="2">
    <source>
        <dbReference type="EMBL" id="KCW77587.1"/>
    </source>
</evidence>
<dbReference type="Gramene" id="KCW77587">
    <property type="protein sequence ID" value="KCW77587"/>
    <property type="gene ID" value="EUGRSUZ_D01901"/>
</dbReference>
<dbReference type="STRING" id="71139.A0A059CGS5"/>
<dbReference type="Gene3D" id="3.60.40.10">
    <property type="entry name" value="PPM-type phosphatase domain"/>
    <property type="match status" value="2"/>
</dbReference>